<feature type="signal peptide" evidence="1">
    <location>
        <begin position="1"/>
        <end position="23"/>
    </location>
</feature>
<evidence type="ECO:0000313" key="2">
    <source>
        <dbReference type="EMBL" id="QTH63106.1"/>
    </source>
</evidence>
<dbReference type="KEGG" id="psym:J1N51_10160"/>
<reference evidence="2" key="1">
    <citation type="submission" date="2021-03" db="EMBL/GenBank/DDBJ databases">
        <title>Description of Psychrosphaera ytuae sp. nov. isolated from deep sea sediment of South China Sea.</title>
        <authorList>
            <person name="Zhang J."/>
            <person name="Xu X.-D."/>
        </authorList>
    </citation>
    <scope>NUCLEOTIDE SEQUENCE</scope>
    <source>
        <strain evidence="2">MTZ26</strain>
    </source>
</reference>
<sequence length="294" mass="30772">MKFSKVTKGLLIGAAFAASSANADVLSSVEIDISNLEIKLFSDSLGQTQLQPAVDFGFIGQPIINFNGTSVSTTLNGNLAGEAFVTQVTDAFAPLNIDLDAMQTSPLSSVNSEATLVGNIFAPGGASGRTASYTDVGGYQTGETNSQISNSLEATFDFTAQQDVWLGLSFGWLFDVLVDITWSGGIGNADWAFEIDLIEKCSGFCAPTTLYSFDLNNDELFGISSSGSVVDGTYAYNKTGTQDSGLLSLKSDTAYQLKIVQNANTSGASVSEPMTLGIFALGLLGVAGYARRKA</sequence>
<dbReference type="Proteomes" id="UP000682739">
    <property type="component" value="Chromosome"/>
</dbReference>
<keyword evidence="1" id="KW-0732">Signal</keyword>
<dbReference type="RefSeq" id="WP_208830996.1">
    <property type="nucleotide sequence ID" value="NZ_CP072110.1"/>
</dbReference>
<accession>A0A975HHE8</accession>
<name>A0A975HHE8_9GAMM</name>
<protein>
    <submittedName>
        <fullName evidence="2">PEP-CTERM sorting domain-containing protein</fullName>
    </submittedName>
</protein>
<evidence type="ECO:0000256" key="1">
    <source>
        <dbReference type="SAM" id="SignalP"/>
    </source>
</evidence>
<proteinExistence type="predicted"/>
<keyword evidence="3" id="KW-1185">Reference proteome</keyword>
<dbReference type="EMBL" id="CP072110">
    <property type="protein sequence ID" value="QTH63106.1"/>
    <property type="molecule type" value="Genomic_DNA"/>
</dbReference>
<feature type="chain" id="PRO_5037078721" evidence="1">
    <location>
        <begin position="24"/>
        <end position="294"/>
    </location>
</feature>
<organism evidence="2 3">
    <name type="scientific">Psychrosphaera ytuae</name>
    <dbReference type="NCBI Taxonomy" id="2820710"/>
    <lineage>
        <taxon>Bacteria</taxon>
        <taxon>Pseudomonadati</taxon>
        <taxon>Pseudomonadota</taxon>
        <taxon>Gammaproteobacteria</taxon>
        <taxon>Alteromonadales</taxon>
        <taxon>Pseudoalteromonadaceae</taxon>
        <taxon>Psychrosphaera</taxon>
    </lineage>
</organism>
<dbReference type="AlphaFoldDB" id="A0A975HHE8"/>
<gene>
    <name evidence="2" type="ORF">J1N51_10160</name>
</gene>
<evidence type="ECO:0000313" key="3">
    <source>
        <dbReference type="Proteomes" id="UP000682739"/>
    </source>
</evidence>